<dbReference type="EMBL" id="CAHPSF010000007">
    <property type="protein sequence ID" value="CAB5703246.1"/>
    <property type="molecule type" value="Genomic_DNA"/>
</dbReference>
<dbReference type="InterPro" id="IPR002197">
    <property type="entry name" value="HTH_Fis"/>
</dbReference>
<dbReference type="InterPro" id="IPR029016">
    <property type="entry name" value="GAF-like_dom_sf"/>
</dbReference>
<keyword evidence="4" id="KW-0238">DNA-binding</keyword>
<accession>A0A9N8H1V5</accession>
<dbReference type="Gene3D" id="1.10.10.60">
    <property type="entry name" value="Homeodomain-like"/>
    <property type="match status" value="1"/>
</dbReference>
<name>A0A9N8H1V5_PRORE</name>
<dbReference type="InterPro" id="IPR002078">
    <property type="entry name" value="Sigma_54_int"/>
</dbReference>
<dbReference type="InterPro" id="IPR009057">
    <property type="entry name" value="Homeodomain-like_sf"/>
</dbReference>
<dbReference type="SUPFAM" id="SSF52540">
    <property type="entry name" value="P-loop containing nucleoside triphosphate hydrolases"/>
    <property type="match status" value="1"/>
</dbReference>
<dbReference type="InterPro" id="IPR035965">
    <property type="entry name" value="PAS-like_dom_sf"/>
</dbReference>
<dbReference type="SUPFAM" id="SSF46689">
    <property type="entry name" value="Homeodomain-like"/>
    <property type="match status" value="1"/>
</dbReference>
<evidence type="ECO:0000256" key="4">
    <source>
        <dbReference type="ARBA" id="ARBA00023125"/>
    </source>
</evidence>
<dbReference type="InterPro" id="IPR025944">
    <property type="entry name" value="Sigma_54_int_dom_CS"/>
</dbReference>
<sequence length="584" mass="66291">MTSILSTIQNEICHYAEAISGVTGTDVEIIDEYLIRIAGTGYYKHMLNQNVSRNGYIYRHVLRVQETVLIKDPGENNLCHLCENRETCTEELDLNAPIFLNGKVIGVIGIICSTKQQRAVLLQQLNKFITFIEQVAEMISSKVFECLERLRAQESLHAFRRLIDAMDRGVIAIDSQQKIWHTNRSASRFFNKDIIGLSLSFELTGDILYGDEEAWLELEGQRYHVLCRNVTFTSLENDTLTMIIFQDARDYITHVNQSSVEISEAPSQLIGNSLTMMNLKQTIKKVAVSHANVLITGESGSGKEVVAYALHTQSARHAQPFVTINCAAIPEQLLESELFGYIRGAFTGADPKGRIGKFELAHGGSLFLDEIGDMPLLLQAKLLRVLQDKTITRVGSNNQIPTDVRIIAATNKNLLEMVEHKTFREDLYYRLNVVPIPVPALREHREDIADLAKYFSDQFSMQYDREKQKIPDTVMNYLYGYHWPGNIRELRNVIEYIYVMQGDLPEMNHSHLPEYITETNSSTESIHSITKIAALPVHHYEKETIQHVLEKTGYSMGGKKEAAQILGLSIATLYRRLKKYDISS</sequence>
<dbReference type="Proteomes" id="UP000834611">
    <property type="component" value="Unassembled WGS sequence"/>
</dbReference>
<dbReference type="PROSITE" id="PS00688">
    <property type="entry name" value="SIGMA54_INTERACT_3"/>
    <property type="match status" value="1"/>
</dbReference>
<dbReference type="InterPro" id="IPR058031">
    <property type="entry name" value="AAA_lid_NorR"/>
</dbReference>
<dbReference type="CDD" id="cd00009">
    <property type="entry name" value="AAA"/>
    <property type="match status" value="1"/>
</dbReference>
<dbReference type="Gene3D" id="3.30.450.40">
    <property type="match status" value="1"/>
</dbReference>
<keyword evidence="2" id="KW-0067">ATP-binding</keyword>
<feature type="domain" description="BTB" evidence="7">
    <location>
        <begin position="425"/>
        <end position="506"/>
    </location>
</feature>
<dbReference type="Gene3D" id="1.10.8.60">
    <property type="match status" value="1"/>
</dbReference>
<dbReference type="PROSITE" id="PS50045">
    <property type="entry name" value="SIGMA54_INTERACT_4"/>
    <property type="match status" value="1"/>
</dbReference>
<dbReference type="PROSITE" id="PS00676">
    <property type="entry name" value="SIGMA54_INTERACT_2"/>
    <property type="match status" value="1"/>
</dbReference>
<dbReference type="InterPro" id="IPR003593">
    <property type="entry name" value="AAA+_ATPase"/>
</dbReference>
<feature type="domain" description="Sigma-54 factor interaction" evidence="6">
    <location>
        <begin position="269"/>
        <end position="499"/>
    </location>
</feature>
<evidence type="ECO:0000313" key="9">
    <source>
        <dbReference type="Proteomes" id="UP000834611"/>
    </source>
</evidence>
<dbReference type="InterPro" id="IPR000014">
    <property type="entry name" value="PAS"/>
</dbReference>
<evidence type="ECO:0000256" key="3">
    <source>
        <dbReference type="ARBA" id="ARBA00023015"/>
    </source>
</evidence>
<dbReference type="Pfam" id="PF25601">
    <property type="entry name" value="AAA_lid_14"/>
    <property type="match status" value="1"/>
</dbReference>
<dbReference type="AlphaFoldDB" id="A0A9N8H1V5"/>
<dbReference type="Pfam" id="PF00158">
    <property type="entry name" value="Sigma54_activat"/>
    <property type="match status" value="1"/>
</dbReference>
<dbReference type="GO" id="GO:0005524">
    <property type="term" value="F:ATP binding"/>
    <property type="evidence" value="ECO:0007669"/>
    <property type="project" value="UniProtKB-KW"/>
</dbReference>
<dbReference type="InterPro" id="IPR027417">
    <property type="entry name" value="P-loop_NTPase"/>
</dbReference>
<dbReference type="GO" id="GO:0006355">
    <property type="term" value="P:regulation of DNA-templated transcription"/>
    <property type="evidence" value="ECO:0007669"/>
    <property type="project" value="InterPro"/>
</dbReference>
<dbReference type="PANTHER" id="PTHR32071:SF57">
    <property type="entry name" value="C4-DICARBOXYLATE TRANSPORT TRANSCRIPTIONAL REGULATORY PROTEIN DCTD"/>
    <property type="match status" value="1"/>
</dbReference>
<keyword evidence="3" id="KW-0805">Transcription regulation</keyword>
<gene>
    <name evidence="8" type="primary">zraR_1</name>
    <name evidence="8" type="ORF">GHA_02848</name>
</gene>
<dbReference type="InterPro" id="IPR000210">
    <property type="entry name" value="BTB/POZ_dom"/>
</dbReference>
<evidence type="ECO:0000259" key="6">
    <source>
        <dbReference type="PROSITE" id="PS50045"/>
    </source>
</evidence>
<dbReference type="SUPFAM" id="SSF55785">
    <property type="entry name" value="PYP-like sensor domain (PAS domain)"/>
    <property type="match status" value="1"/>
</dbReference>
<dbReference type="InterPro" id="IPR025943">
    <property type="entry name" value="Sigma_54_int_dom_ATP-bd_2"/>
</dbReference>
<keyword evidence="5" id="KW-0804">Transcription</keyword>
<protein>
    <submittedName>
        <fullName evidence="8">Transcriptional regulatory protein ZraR</fullName>
    </submittedName>
</protein>
<dbReference type="PANTHER" id="PTHR32071">
    <property type="entry name" value="TRANSCRIPTIONAL REGULATORY PROTEIN"/>
    <property type="match status" value="1"/>
</dbReference>
<evidence type="ECO:0000256" key="2">
    <source>
        <dbReference type="ARBA" id="ARBA00022840"/>
    </source>
</evidence>
<keyword evidence="1" id="KW-0547">Nucleotide-binding</keyword>
<proteinExistence type="predicted"/>
<dbReference type="RefSeq" id="WP_164456109.1">
    <property type="nucleotide sequence ID" value="NZ_ABDWLN020000012.1"/>
</dbReference>
<organism evidence="8 9">
    <name type="scientific">Providencia rettgeri</name>
    <dbReference type="NCBI Taxonomy" id="587"/>
    <lineage>
        <taxon>Bacteria</taxon>
        <taxon>Pseudomonadati</taxon>
        <taxon>Pseudomonadota</taxon>
        <taxon>Gammaproteobacteria</taxon>
        <taxon>Enterobacterales</taxon>
        <taxon>Morganellaceae</taxon>
        <taxon>Providencia</taxon>
    </lineage>
</organism>
<dbReference type="PROSITE" id="PS50097">
    <property type="entry name" value="BTB"/>
    <property type="match status" value="1"/>
</dbReference>
<dbReference type="Pfam" id="PF02954">
    <property type="entry name" value="HTH_8"/>
    <property type="match status" value="1"/>
</dbReference>
<dbReference type="InterPro" id="IPR025662">
    <property type="entry name" value="Sigma_54_int_dom_ATP-bd_1"/>
</dbReference>
<evidence type="ECO:0000259" key="7">
    <source>
        <dbReference type="PROSITE" id="PS50097"/>
    </source>
</evidence>
<dbReference type="Gene3D" id="3.40.50.300">
    <property type="entry name" value="P-loop containing nucleotide triphosphate hydrolases"/>
    <property type="match status" value="1"/>
</dbReference>
<evidence type="ECO:0000256" key="5">
    <source>
        <dbReference type="ARBA" id="ARBA00023163"/>
    </source>
</evidence>
<evidence type="ECO:0000256" key="1">
    <source>
        <dbReference type="ARBA" id="ARBA00022741"/>
    </source>
</evidence>
<evidence type="ECO:0000313" key="8">
    <source>
        <dbReference type="EMBL" id="CAB5703246.1"/>
    </source>
</evidence>
<dbReference type="Pfam" id="PF13188">
    <property type="entry name" value="PAS_8"/>
    <property type="match status" value="1"/>
</dbReference>
<dbReference type="SMART" id="SM00382">
    <property type="entry name" value="AAA"/>
    <property type="match status" value="1"/>
</dbReference>
<comment type="caution">
    <text evidence="8">The sequence shown here is derived from an EMBL/GenBank/DDBJ whole genome shotgun (WGS) entry which is preliminary data.</text>
</comment>
<dbReference type="FunFam" id="3.40.50.300:FF:000006">
    <property type="entry name" value="DNA-binding transcriptional regulator NtrC"/>
    <property type="match status" value="1"/>
</dbReference>
<reference evidence="8" key="1">
    <citation type="submission" date="2020-05" db="EMBL/GenBank/DDBJ databases">
        <authorList>
            <person name="Delgado-Blas J."/>
        </authorList>
    </citation>
    <scope>NUCLEOTIDE SEQUENCE</scope>
    <source>
        <strain evidence="8">BB1453</strain>
    </source>
</reference>
<dbReference type="PROSITE" id="PS00675">
    <property type="entry name" value="SIGMA54_INTERACT_1"/>
    <property type="match status" value="1"/>
</dbReference>
<dbReference type="GO" id="GO:0043565">
    <property type="term" value="F:sequence-specific DNA binding"/>
    <property type="evidence" value="ECO:0007669"/>
    <property type="project" value="InterPro"/>
</dbReference>